<protein>
    <recommendedName>
        <fullName evidence="1">AAA+ ATPase domain-containing protein</fullName>
    </recommendedName>
</protein>
<dbReference type="InterPro" id="IPR027417">
    <property type="entry name" value="P-loop_NTPase"/>
</dbReference>
<dbReference type="AlphaFoldDB" id="A0A1V9G289"/>
<dbReference type="InterPro" id="IPR003593">
    <property type="entry name" value="AAA+_ATPase"/>
</dbReference>
<dbReference type="RefSeq" id="WP_143774039.1">
    <property type="nucleotide sequence ID" value="NZ_LVYD01000041.1"/>
</dbReference>
<evidence type="ECO:0000313" key="2">
    <source>
        <dbReference type="EMBL" id="OQP64687.1"/>
    </source>
</evidence>
<dbReference type="Gene3D" id="3.40.50.300">
    <property type="entry name" value="P-loop containing nucleotide triphosphate hydrolases"/>
    <property type="match status" value="1"/>
</dbReference>
<dbReference type="GO" id="GO:0005524">
    <property type="term" value="F:ATP binding"/>
    <property type="evidence" value="ECO:0007669"/>
    <property type="project" value="InterPro"/>
</dbReference>
<accession>A0A1V9G289</accession>
<dbReference type="OrthoDB" id="9783370at2"/>
<proteinExistence type="predicted"/>
<dbReference type="Pfam" id="PF07728">
    <property type="entry name" value="AAA_5"/>
    <property type="match status" value="1"/>
</dbReference>
<reference evidence="2 3" key="1">
    <citation type="submission" date="2016-03" db="EMBL/GenBank/DDBJ databases">
        <title>Niastella vici sp. nov., isolated from farmland soil.</title>
        <authorList>
            <person name="Chen L."/>
            <person name="Wang D."/>
            <person name="Yang S."/>
            <person name="Wang G."/>
        </authorList>
    </citation>
    <scope>NUCLEOTIDE SEQUENCE [LARGE SCALE GENOMIC DNA]</scope>
    <source>
        <strain evidence="2 3">DJ57</strain>
    </source>
</reference>
<dbReference type="Proteomes" id="UP000192796">
    <property type="component" value="Unassembled WGS sequence"/>
</dbReference>
<keyword evidence="3" id="KW-1185">Reference proteome</keyword>
<sequence>MAAENFHIGFGNYDKSPEYYYLNDANPLKATIFLALKLGKPLLITGEPGTGKTQLAHWAAWYLSRKSDHNITQFVPEPFVFNIKSTSSGRDLFYNYDAISHFQDKEGKKNVTSFISLAGMGQAICQTQGRNAAIEKFALSDIRNLHTLHEQPRSSVLLIDEIDKAPRDLTNDLLNEIENNRFYIPECEKEIFKSEDRKTRVLVILTSNSERSLPDAFLRRCLFYHIPFPSEEDLIKIILHRITPFLEELGNHANMDFYDHYQRALKLFHLIRSKTHVKPPSTSELLDWLKVLHMENLIREDINVNTVGYLPPERKKALQLSLYTLLKTKEDFDEIEQLLKLS</sequence>
<comment type="caution">
    <text evidence="2">The sequence shown here is derived from an EMBL/GenBank/DDBJ whole genome shotgun (WGS) entry which is preliminary data.</text>
</comment>
<evidence type="ECO:0000313" key="3">
    <source>
        <dbReference type="Proteomes" id="UP000192796"/>
    </source>
</evidence>
<evidence type="ECO:0000259" key="1">
    <source>
        <dbReference type="SMART" id="SM00382"/>
    </source>
</evidence>
<organism evidence="2 3">
    <name type="scientific">Niastella vici</name>
    <dbReference type="NCBI Taxonomy" id="1703345"/>
    <lineage>
        <taxon>Bacteria</taxon>
        <taxon>Pseudomonadati</taxon>
        <taxon>Bacteroidota</taxon>
        <taxon>Chitinophagia</taxon>
        <taxon>Chitinophagales</taxon>
        <taxon>Chitinophagaceae</taxon>
        <taxon>Niastella</taxon>
    </lineage>
</organism>
<gene>
    <name evidence="2" type="ORF">A3860_18165</name>
</gene>
<dbReference type="STRING" id="1703345.A3860_18165"/>
<name>A0A1V9G289_9BACT</name>
<dbReference type="GO" id="GO:0016887">
    <property type="term" value="F:ATP hydrolysis activity"/>
    <property type="evidence" value="ECO:0007669"/>
    <property type="project" value="InterPro"/>
</dbReference>
<dbReference type="InterPro" id="IPR011704">
    <property type="entry name" value="ATPase_dyneun-rel_AAA"/>
</dbReference>
<dbReference type="SUPFAM" id="SSF52540">
    <property type="entry name" value="P-loop containing nucleoside triphosphate hydrolases"/>
    <property type="match status" value="1"/>
</dbReference>
<dbReference type="SMART" id="SM00382">
    <property type="entry name" value="AAA"/>
    <property type="match status" value="1"/>
</dbReference>
<dbReference type="EMBL" id="LVYD01000041">
    <property type="protein sequence ID" value="OQP64687.1"/>
    <property type="molecule type" value="Genomic_DNA"/>
</dbReference>
<feature type="domain" description="AAA+ ATPase" evidence="1">
    <location>
        <begin position="38"/>
        <end position="232"/>
    </location>
</feature>
<dbReference type="CDD" id="cd00009">
    <property type="entry name" value="AAA"/>
    <property type="match status" value="1"/>
</dbReference>